<keyword evidence="6" id="KW-0813">Transport</keyword>
<evidence type="ECO:0000256" key="6">
    <source>
        <dbReference type="ARBA" id="ARBA00022448"/>
    </source>
</evidence>
<evidence type="ECO:0000256" key="13">
    <source>
        <dbReference type="ARBA" id="ARBA00031368"/>
    </source>
</evidence>
<dbReference type="PANTHER" id="PTHR15223:SF1">
    <property type="entry name" value="NADH DEHYDROGENASE [UBIQUINONE] 1 BETA SUBCOMPLEX SUBUNIT 2, MITOCHONDRIAL"/>
    <property type="match status" value="1"/>
</dbReference>
<protein>
    <recommendedName>
        <fullName evidence="5">NADH dehydrogenase [ubiquinone] 1 beta subcomplex subunit 2, mitochondrial</fullName>
    </recommendedName>
    <alternativeName>
        <fullName evidence="13">Complex I-AGGG</fullName>
    </alternativeName>
    <alternativeName>
        <fullName evidence="14">NADH-ubiquinone oxidoreductase AGGG subunit</fullName>
    </alternativeName>
</protein>
<gene>
    <name evidence="15" type="ORF">NXF25_013077</name>
</gene>
<dbReference type="GO" id="GO:0005743">
    <property type="term" value="C:mitochondrial inner membrane"/>
    <property type="evidence" value="ECO:0007669"/>
    <property type="project" value="UniProtKB-SubCell"/>
</dbReference>
<keyword evidence="12" id="KW-0472">Membrane</keyword>
<dbReference type="GO" id="GO:0032981">
    <property type="term" value="P:mitochondrial respiratory chain complex I assembly"/>
    <property type="evidence" value="ECO:0007669"/>
    <property type="project" value="TreeGrafter"/>
</dbReference>
<keyword evidence="11" id="KW-0496">Mitochondrion</keyword>
<comment type="subunit">
    <text evidence="4">Complex I is composed of 45 different subunits.</text>
</comment>
<dbReference type="EMBL" id="JAOTOJ010000006">
    <property type="protein sequence ID" value="KAK9400058.1"/>
    <property type="molecule type" value="Genomic_DNA"/>
</dbReference>
<keyword evidence="16" id="KW-1185">Reference proteome</keyword>
<dbReference type="Proteomes" id="UP001474421">
    <property type="component" value="Unassembled WGS sequence"/>
</dbReference>
<evidence type="ECO:0000313" key="16">
    <source>
        <dbReference type="Proteomes" id="UP001474421"/>
    </source>
</evidence>
<name>A0AAW1BDI8_CROAD</name>
<evidence type="ECO:0000256" key="9">
    <source>
        <dbReference type="ARBA" id="ARBA00022946"/>
    </source>
</evidence>
<evidence type="ECO:0000256" key="14">
    <source>
        <dbReference type="ARBA" id="ARBA00031736"/>
    </source>
</evidence>
<dbReference type="Pfam" id="PF14813">
    <property type="entry name" value="NADH_B2"/>
    <property type="match status" value="1"/>
</dbReference>
<evidence type="ECO:0000256" key="7">
    <source>
        <dbReference type="ARBA" id="ARBA00022660"/>
    </source>
</evidence>
<evidence type="ECO:0000256" key="8">
    <source>
        <dbReference type="ARBA" id="ARBA00022792"/>
    </source>
</evidence>
<keyword evidence="10" id="KW-0249">Electron transport</keyword>
<evidence type="ECO:0000256" key="1">
    <source>
        <dbReference type="ARBA" id="ARBA00003195"/>
    </source>
</evidence>
<evidence type="ECO:0000256" key="3">
    <source>
        <dbReference type="ARBA" id="ARBA00005923"/>
    </source>
</evidence>
<dbReference type="InterPro" id="IPR026627">
    <property type="entry name" value="NDUFB2_animal"/>
</dbReference>
<accession>A0AAW1BDI8</accession>
<proteinExistence type="inferred from homology"/>
<evidence type="ECO:0000256" key="12">
    <source>
        <dbReference type="ARBA" id="ARBA00023136"/>
    </source>
</evidence>
<comment type="caution">
    <text evidence="15">The sequence shown here is derived from an EMBL/GenBank/DDBJ whole genome shotgun (WGS) entry which is preliminary data.</text>
</comment>
<dbReference type="PANTHER" id="PTHR15223">
    <property type="entry name" value="NADH-UBIQUINONE OXIDOREDUCTASE AGGG SUBUNIT"/>
    <property type="match status" value="1"/>
</dbReference>
<evidence type="ECO:0000256" key="11">
    <source>
        <dbReference type="ARBA" id="ARBA00023128"/>
    </source>
</evidence>
<keyword evidence="8" id="KW-0999">Mitochondrion inner membrane</keyword>
<dbReference type="GO" id="GO:0045271">
    <property type="term" value="C:respiratory chain complex I"/>
    <property type="evidence" value="ECO:0007669"/>
    <property type="project" value="InterPro"/>
</dbReference>
<evidence type="ECO:0000256" key="10">
    <source>
        <dbReference type="ARBA" id="ARBA00022982"/>
    </source>
</evidence>
<comment type="subcellular location">
    <subcellularLocation>
        <location evidence="2">Mitochondrion inner membrane</location>
        <topology evidence="2">Peripheral membrane protein</topology>
        <orientation evidence="2">Matrix side</orientation>
    </subcellularLocation>
</comment>
<comment type="function">
    <text evidence="1">Accessory subunit of the mitochondrial membrane respiratory chain NADH dehydrogenase (Complex I), that is believed not to be involved in catalysis. Complex I functions in the transfer of electrons from NADH to the respiratory chain. The immediate electron acceptor for the enzyme is believed to be ubiquinone.</text>
</comment>
<keyword evidence="7" id="KW-0679">Respiratory chain</keyword>
<reference evidence="15 16" key="1">
    <citation type="journal article" date="2024" name="Proc. Natl. Acad. Sci. U.S.A.">
        <title>The genetic regulatory architecture and epigenomic basis for age-related changes in rattlesnake venom.</title>
        <authorList>
            <person name="Hogan M.P."/>
            <person name="Holding M.L."/>
            <person name="Nystrom G.S."/>
            <person name="Colston T.J."/>
            <person name="Bartlett D.A."/>
            <person name="Mason A.J."/>
            <person name="Ellsworth S.A."/>
            <person name="Rautsaw R.M."/>
            <person name="Lawrence K.C."/>
            <person name="Strickland J.L."/>
            <person name="He B."/>
            <person name="Fraser P."/>
            <person name="Margres M.J."/>
            <person name="Gilbert D.M."/>
            <person name="Gibbs H.L."/>
            <person name="Parkinson C.L."/>
            <person name="Rokyta D.R."/>
        </authorList>
    </citation>
    <scope>NUCLEOTIDE SEQUENCE [LARGE SCALE GENOMIC DNA]</scope>
    <source>
        <strain evidence="15">DRR0105</strain>
    </source>
</reference>
<evidence type="ECO:0000256" key="4">
    <source>
        <dbReference type="ARBA" id="ARBA00011533"/>
    </source>
</evidence>
<comment type="similarity">
    <text evidence="3">Belongs to the complex I NDUFB2 subunit family.</text>
</comment>
<evidence type="ECO:0000313" key="15">
    <source>
        <dbReference type="EMBL" id="KAK9400058.1"/>
    </source>
</evidence>
<dbReference type="AlphaFoldDB" id="A0AAW1BDI8"/>
<keyword evidence="9" id="KW-0809">Transit peptide</keyword>
<evidence type="ECO:0000256" key="5">
    <source>
        <dbReference type="ARBA" id="ARBA00014585"/>
    </source>
</evidence>
<evidence type="ECO:0000256" key="2">
    <source>
        <dbReference type="ARBA" id="ARBA00004443"/>
    </source>
</evidence>
<sequence length="105" mass="11970">MAGPLCRTVGGLSLLSRFLRAGGKLGPRPGVRRASEDVHVNSHYRQFVPPPQFSVIIGEAASSFMWFWILWRFWHDSDEVLGHFPYPDPSLWTDEELGIPPDDEY</sequence>
<organism evidence="15 16">
    <name type="scientific">Crotalus adamanteus</name>
    <name type="common">Eastern diamondback rattlesnake</name>
    <dbReference type="NCBI Taxonomy" id="8729"/>
    <lineage>
        <taxon>Eukaryota</taxon>
        <taxon>Metazoa</taxon>
        <taxon>Chordata</taxon>
        <taxon>Craniata</taxon>
        <taxon>Vertebrata</taxon>
        <taxon>Euteleostomi</taxon>
        <taxon>Lepidosauria</taxon>
        <taxon>Squamata</taxon>
        <taxon>Bifurcata</taxon>
        <taxon>Unidentata</taxon>
        <taxon>Episquamata</taxon>
        <taxon>Toxicofera</taxon>
        <taxon>Serpentes</taxon>
        <taxon>Colubroidea</taxon>
        <taxon>Viperidae</taxon>
        <taxon>Crotalinae</taxon>
        <taxon>Crotalus</taxon>
    </lineage>
</organism>